<feature type="region of interest" description="Disordered" evidence="1">
    <location>
        <begin position="105"/>
        <end position="129"/>
    </location>
</feature>
<gene>
    <name evidence="2" type="ORF">CAEBREN_00234</name>
</gene>
<protein>
    <submittedName>
        <fullName evidence="2">Uncharacterized protein</fullName>
    </submittedName>
</protein>
<organism evidence="3">
    <name type="scientific">Caenorhabditis brenneri</name>
    <name type="common">Nematode worm</name>
    <dbReference type="NCBI Taxonomy" id="135651"/>
    <lineage>
        <taxon>Eukaryota</taxon>
        <taxon>Metazoa</taxon>
        <taxon>Ecdysozoa</taxon>
        <taxon>Nematoda</taxon>
        <taxon>Chromadorea</taxon>
        <taxon>Rhabditida</taxon>
        <taxon>Rhabditina</taxon>
        <taxon>Rhabditomorpha</taxon>
        <taxon>Rhabditoidea</taxon>
        <taxon>Rhabditidae</taxon>
        <taxon>Peloderinae</taxon>
        <taxon>Caenorhabditis</taxon>
    </lineage>
</organism>
<reference evidence="3" key="1">
    <citation type="submission" date="2011-07" db="EMBL/GenBank/DDBJ databases">
        <authorList>
            <consortium name="Caenorhabditis brenneri Sequencing and Analysis Consortium"/>
            <person name="Wilson R.K."/>
        </authorList>
    </citation>
    <scope>NUCLEOTIDE SEQUENCE [LARGE SCALE GENOMIC DNA]</scope>
    <source>
        <strain evidence="3">PB2801</strain>
    </source>
</reference>
<proteinExistence type="predicted"/>
<dbReference type="STRING" id="135651.G0NLU1"/>
<feature type="region of interest" description="Disordered" evidence="1">
    <location>
        <begin position="1"/>
        <end position="35"/>
    </location>
</feature>
<feature type="compositionally biased region" description="Basic residues" evidence="1">
    <location>
        <begin position="12"/>
        <end position="26"/>
    </location>
</feature>
<dbReference type="AlphaFoldDB" id="G0NLU1"/>
<evidence type="ECO:0000256" key="1">
    <source>
        <dbReference type="SAM" id="MobiDB-lite"/>
    </source>
</evidence>
<feature type="compositionally biased region" description="Basic and acidic residues" evidence="1">
    <location>
        <begin position="1"/>
        <end position="10"/>
    </location>
</feature>
<accession>G0NLU1</accession>
<dbReference type="InParanoid" id="G0NLU1"/>
<keyword evidence="3" id="KW-1185">Reference proteome</keyword>
<sequence length="237" mass="27183">MPNSKEEGRAAGRYRRHVGRRNKFRKGREGSSKPRNGEIESIEVCSFSKIAEGGRRLAQFSLYPNEKWLNCSIFIVFFCTRNSIFAKNFRRNNFKSKDFSMNTRSDFAPSKSNSQRIFQPKTGEKDGRAAGRYRRHAGGRNEFRKGHLAQRRTENGAARGIAVAPSGGNLGWKTSSSWRRVDDAYRARSKWREETEDMMENQKKPSADAEVAKAQEEFAVYEFTKGHIGRRSQEQAL</sequence>
<name>G0NLU1_CAEBE</name>
<dbReference type="HOGENOM" id="CLU_1171507_0_0_1"/>
<dbReference type="Proteomes" id="UP000008068">
    <property type="component" value="Unassembled WGS sequence"/>
</dbReference>
<evidence type="ECO:0000313" key="2">
    <source>
        <dbReference type="EMBL" id="EGT33859.1"/>
    </source>
</evidence>
<feature type="compositionally biased region" description="Polar residues" evidence="1">
    <location>
        <begin position="105"/>
        <end position="117"/>
    </location>
</feature>
<dbReference type="EMBL" id="GL379907">
    <property type="protein sequence ID" value="EGT33859.1"/>
    <property type="molecule type" value="Genomic_DNA"/>
</dbReference>
<evidence type="ECO:0000313" key="3">
    <source>
        <dbReference type="Proteomes" id="UP000008068"/>
    </source>
</evidence>